<organism evidence="3 4">
    <name type="scientific">Pedobacter yonginense</name>
    <dbReference type="NCBI Taxonomy" id="651869"/>
    <lineage>
        <taxon>Bacteria</taxon>
        <taxon>Pseudomonadati</taxon>
        <taxon>Bacteroidota</taxon>
        <taxon>Sphingobacteriia</taxon>
        <taxon>Sphingobacteriales</taxon>
        <taxon>Sphingobacteriaceae</taxon>
        <taxon>Pedobacter</taxon>
    </lineage>
</organism>
<feature type="compositionally biased region" description="Polar residues" evidence="1">
    <location>
        <begin position="657"/>
        <end position="669"/>
    </location>
</feature>
<name>A0A317EPX4_9SPHI</name>
<feature type="region of interest" description="Disordered" evidence="1">
    <location>
        <begin position="420"/>
        <end position="441"/>
    </location>
</feature>
<evidence type="ECO:0000313" key="3">
    <source>
        <dbReference type="EMBL" id="PWS28405.1"/>
    </source>
</evidence>
<evidence type="ECO:0000256" key="2">
    <source>
        <dbReference type="SAM" id="SignalP"/>
    </source>
</evidence>
<feature type="chain" id="PRO_5016244743" description="Ig-like domain-containing protein" evidence="2">
    <location>
        <begin position="23"/>
        <end position="861"/>
    </location>
</feature>
<dbReference type="Proteomes" id="UP000245379">
    <property type="component" value="Unassembled WGS sequence"/>
</dbReference>
<dbReference type="Gene3D" id="2.60.40.10">
    <property type="entry name" value="Immunoglobulins"/>
    <property type="match status" value="1"/>
</dbReference>
<evidence type="ECO:0000256" key="1">
    <source>
        <dbReference type="SAM" id="MobiDB-lite"/>
    </source>
</evidence>
<dbReference type="OrthoDB" id="1652165at2"/>
<dbReference type="NCBIfam" id="TIGR04131">
    <property type="entry name" value="Bac_Flav_CTERM"/>
    <property type="match status" value="1"/>
</dbReference>
<dbReference type="InterPro" id="IPR026341">
    <property type="entry name" value="T9SS_type_B"/>
</dbReference>
<dbReference type="Pfam" id="PF13585">
    <property type="entry name" value="CHU_C"/>
    <property type="match status" value="1"/>
</dbReference>
<keyword evidence="2" id="KW-0732">Signal</keyword>
<reference evidence="3 4" key="1">
    <citation type="submission" date="2018-05" db="EMBL/GenBank/DDBJ databases">
        <title>Pedobacter paludis sp. nov., isolated from wetland soil.</title>
        <authorList>
            <person name="Zhang Y."/>
            <person name="Wang G."/>
        </authorList>
    </citation>
    <scope>NUCLEOTIDE SEQUENCE [LARGE SCALE GENOMIC DNA]</scope>
    <source>
        <strain evidence="3 4">KCTC22721</strain>
    </source>
</reference>
<evidence type="ECO:0008006" key="5">
    <source>
        <dbReference type="Google" id="ProtNLM"/>
    </source>
</evidence>
<gene>
    <name evidence="3" type="ORF">DHW03_00675</name>
</gene>
<feature type="signal peptide" evidence="2">
    <location>
        <begin position="1"/>
        <end position="22"/>
    </location>
</feature>
<feature type="compositionally biased region" description="Polar residues" evidence="1">
    <location>
        <begin position="429"/>
        <end position="441"/>
    </location>
</feature>
<evidence type="ECO:0000313" key="4">
    <source>
        <dbReference type="Proteomes" id="UP000245379"/>
    </source>
</evidence>
<comment type="caution">
    <text evidence="3">The sequence shown here is derived from an EMBL/GenBank/DDBJ whole genome shotgun (WGS) entry which is preliminary data.</text>
</comment>
<dbReference type="AlphaFoldDB" id="A0A317EPX4"/>
<feature type="region of interest" description="Disordered" evidence="1">
    <location>
        <begin position="650"/>
        <end position="669"/>
    </location>
</feature>
<sequence>MRSIIRFTLLIFFISFKQLTLAQVCNGTLGDPIVGAGTDFGSDTKEFGPEIPNTSYKYVTKITDDGQYMIAKNPHNLFNNYWWQDVTDHGKDKDGYIMIVCPRGKGDIFYQANVDNLCPKTTYEFSAYVLNLLKVNGTNPKLRFTIEDKDGQIIKESVSEEITKATEPTWVKCGMLFTIPANMSTIKIKLTNENFGGVGNDMALDDISFRPCGPTLTPLTSNNMQNIKLCEHATAEIDLNVNVTAGYTNPVYQWQIKNGNDWADLPGETNTKTIVKFVNAVEGTYMYHLVAAEQGNMASANCRIVSDPLTITVMPSPKPIASSNSPVCLDTEIKLDVSEGNTFIWTGPNNFTSIEKNPIIRNATVDMSGDYTVTATGANGCSSSSSVNVQVMKVGTNISSTTICQGSSVNLEASGGTSYSWAPSKGLSDPSSAKTTASPDETTTYTVTISNGTCSKTAQVTIKVVDKVQPSTNISSTSICKGSSVNLEASGGTTYLWSPSTGLSDPSNANTTASPDETTTYTVNISNGTCSETAQVTVNVVDKIQPSTNISSISICKGSSVNLEASGGTTYSWFPITGLSDPSSAKTTASPDKTTTYTVSISNGTCSETAQLTVNVDEKVVPSTNISTTSICLGSSINLEASGGTTYSWAPSKGLSDPSSPKTTASPDETTTYTVTISSATCSETAQVTVNVIRNATADAGEDQTILNEQSTTLKGKVTGDDVSYFWTPSDYLDDPNKLNPVANPPKDITYTLHARSNRGCISSVDDVFIKVFTEIKIPTSFSPNGDAINDSWNIPIAEAFSSPKIKVINRYGQLVYQSTGKFKPWDGKSNGKDLPSGSYFYSIYFNSDSKPYTGWIMLIR</sequence>
<dbReference type="InterPro" id="IPR013783">
    <property type="entry name" value="Ig-like_fold"/>
</dbReference>
<dbReference type="Gene3D" id="2.60.120.260">
    <property type="entry name" value="Galactose-binding domain-like"/>
    <property type="match status" value="1"/>
</dbReference>
<keyword evidence="4" id="KW-1185">Reference proteome</keyword>
<accession>A0A317EPX4</accession>
<protein>
    <recommendedName>
        <fullName evidence="5">Ig-like domain-containing protein</fullName>
    </recommendedName>
</protein>
<dbReference type="EMBL" id="QGNZ01000001">
    <property type="protein sequence ID" value="PWS28405.1"/>
    <property type="molecule type" value="Genomic_DNA"/>
</dbReference>
<proteinExistence type="predicted"/>